<evidence type="ECO:0008006" key="3">
    <source>
        <dbReference type="Google" id="ProtNLM"/>
    </source>
</evidence>
<name>A0ABT9ZCV9_9BACI</name>
<sequence>MDFNPMDVMKPINISSKELNENEAFSTVEVGKLWATYSGNSMSVQILQYFLQHCEDEDIKTLLENGIALSKDFMQRIEKFLKQENFPIPVGFSEDDVNLGAPRLYQDEFYVHYLKYAAKAGLSLYAIAVPIVMREDVREFFIYCNHCTTVLLGQINNVLMEKKLIVKPPKIPIPDGTDFIKKENFLAGFVGDIRPLHALEITHLYDNIENNTTSKALLLGFTQVVKDDKIKALFKRGLDMTDKALKQYMEKLHLENLPSPSFLDHLVTTSNFSPFSDRIMLFHKVDMFAMKIRSFGNSLAVNGRRDISLLYGRTLINIGLFVDDGANILIDKGWMESPPKAYKRE</sequence>
<dbReference type="InterPro" id="IPR021617">
    <property type="entry name" value="DUF3231"/>
</dbReference>
<dbReference type="InterPro" id="IPR012347">
    <property type="entry name" value="Ferritin-like"/>
</dbReference>
<evidence type="ECO:0000313" key="2">
    <source>
        <dbReference type="Proteomes" id="UP001234495"/>
    </source>
</evidence>
<evidence type="ECO:0000313" key="1">
    <source>
        <dbReference type="EMBL" id="MDQ0230084.1"/>
    </source>
</evidence>
<accession>A0ABT9ZCV9</accession>
<gene>
    <name evidence="1" type="ORF">J2S19_001336</name>
</gene>
<dbReference type="Pfam" id="PF11553">
    <property type="entry name" value="DUF3231"/>
    <property type="match status" value="2"/>
</dbReference>
<dbReference type="EMBL" id="JAUSUD010000004">
    <property type="protein sequence ID" value="MDQ0230084.1"/>
    <property type="molecule type" value="Genomic_DNA"/>
</dbReference>
<comment type="caution">
    <text evidence="1">The sequence shown here is derived from an EMBL/GenBank/DDBJ whole genome shotgun (WGS) entry which is preliminary data.</text>
</comment>
<reference evidence="1 2" key="1">
    <citation type="submission" date="2023-07" db="EMBL/GenBank/DDBJ databases">
        <title>Genomic Encyclopedia of Type Strains, Phase IV (KMG-IV): sequencing the most valuable type-strain genomes for metagenomic binning, comparative biology and taxonomic classification.</title>
        <authorList>
            <person name="Goeker M."/>
        </authorList>
    </citation>
    <scope>NUCLEOTIDE SEQUENCE [LARGE SCALE GENOMIC DNA]</scope>
    <source>
        <strain evidence="1 2">DSM 29005</strain>
    </source>
</reference>
<proteinExistence type="predicted"/>
<organism evidence="1 2">
    <name type="scientific">Metabacillus malikii</name>
    <dbReference type="NCBI Taxonomy" id="1504265"/>
    <lineage>
        <taxon>Bacteria</taxon>
        <taxon>Bacillati</taxon>
        <taxon>Bacillota</taxon>
        <taxon>Bacilli</taxon>
        <taxon>Bacillales</taxon>
        <taxon>Bacillaceae</taxon>
        <taxon>Metabacillus</taxon>
    </lineage>
</organism>
<protein>
    <recommendedName>
        <fullName evidence="3">DUF3231 family protein</fullName>
    </recommendedName>
</protein>
<dbReference type="Gene3D" id="1.20.1260.10">
    <property type="match status" value="2"/>
</dbReference>
<dbReference type="Proteomes" id="UP001234495">
    <property type="component" value="Unassembled WGS sequence"/>
</dbReference>
<keyword evidence="2" id="KW-1185">Reference proteome</keyword>